<reference evidence="2 3" key="1">
    <citation type="journal article" date="2013" name="Genome Announc.">
        <title>Draft Genome Sequence of Cyclobacterium qasimii Strain M12-11BT, Isolated from Arctic Marine Sediment.</title>
        <authorList>
            <person name="Shivaji S."/>
            <person name="Ara S."/>
            <person name="Singh A."/>
            <person name="Kumar Pinnaka A."/>
        </authorList>
    </citation>
    <scope>NUCLEOTIDE SEQUENCE [LARGE SCALE GENOMIC DNA]</scope>
    <source>
        <strain evidence="2 3">M12-11B</strain>
    </source>
</reference>
<sequence>MPERINASGKFFPAISAPKPKIEKILAPIIVPTAIEITSIKLSFLVFFMVYLFKL</sequence>
<dbReference type="Proteomes" id="UP000014974">
    <property type="component" value="Unassembled WGS sequence"/>
</dbReference>
<dbReference type="EMBL" id="ATNM01000033">
    <property type="protein sequence ID" value="EPR70979.1"/>
    <property type="molecule type" value="Genomic_DNA"/>
</dbReference>
<evidence type="ECO:0000313" key="3">
    <source>
        <dbReference type="Proteomes" id="UP000014974"/>
    </source>
</evidence>
<name>S7WW23_9BACT</name>
<evidence type="ECO:0000256" key="1">
    <source>
        <dbReference type="SAM" id="Phobius"/>
    </source>
</evidence>
<comment type="caution">
    <text evidence="2">The sequence shown here is derived from an EMBL/GenBank/DDBJ whole genome shotgun (WGS) entry which is preliminary data.</text>
</comment>
<organism evidence="2 3">
    <name type="scientific">Cyclobacterium qasimii M12-11B</name>
    <dbReference type="NCBI Taxonomy" id="641524"/>
    <lineage>
        <taxon>Bacteria</taxon>
        <taxon>Pseudomonadati</taxon>
        <taxon>Bacteroidota</taxon>
        <taxon>Cytophagia</taxon>
        <taxon>Cytophagales</taxon>
        <taxon>Cyclobacteriaceae</taxon>
        <taxon>Cyclobacterium</taxon>
    </lineage>
</organism>
<keyword evidence="1" id="KW-1133">Transmembrane helix</keyword>
<keyword evidence="1" id="KW-0812">Transmembrane</keyword>
<keyword evidence="1" id="KW-0472">Membrane</keyword>
<feature type="transmembrane region" description="Helical" evidence="1">
    <location>
        <begin position="25"/>
        <end position="53"/>
    </location>
</feature>
<dbReference type="AlphaFoldDB" id="S7WW23"/>
<proteinExistence type="predicted"/>
<evidence type="ECO:0000313" key="2">
    <source>
        <dbReference type="EMBL" id="EPR70979.1"/>
    </source>
</evidence>
<protein>
    <submittedName>
        <fullName evidence="2">Uncharacterized protein</fullName>
    </submittedName>
</protein>
<accession>S7WW23</accession>
<gene>
    <name evidence="2" type="ORF">ADICYQ_0793</name>
</gene>